<evidence type="ECO:0000256" key="1">
    <source>
        <dbReference type="ARBA" id="ARBA00022448"/>
    </source>
</evidence>
<dbReference type="Gene3D" id="1.10.490.10">
    <property type="entry name" value="Globins"/>
    <property type="match status" value="1"/>
</dbReference>
<evidence type="ECO:0000256" key="5">
    <source>
        <dbReference type="SAM" id="SignalP"/>
    </source>
</evidence>
<accession>A0ABY4GF83</accession>
<keyword evidence="3" id="KW-0479">Metal-binding</keyword>
<dbReference type="RefSeq" id="WP_245127276.1">
    <property type="nucleotide sequence ID" value="NZ_CP095066.1"/>
</dbReference>
<dbReference type="InterPro" id="IPR012292">
    <property type="entry name" value="Globin/Proto"/>
</dbReference>
<keyword evidence="2" id="KW-0349">Heme</keyword>
<dbReference type="CDD" id="cd00454">
    <property type="entry name" value="TrHb1_N"/>
    <property type="match status" value="1"/>
</dbReference>
<dbReference type="PROSITE" id="PS51257">
    <property type="entry name" value="PROKAR_LIPOPROTEIN"/>
    <property type="match status" value="1"/>
</dbReference>
<evidence type="ECO:0000256" key="4">
    <source>
        <dbReference type="ARBA" id="ARBA00023004"/>
    </source>
</evidence>
<dbReference type="InterPro" id="IPR009050">
    <property type="entry name" value="Globin-like_sf"/>
</dbReference>
<keyword evidence="1" id="KW-0813">Transport</keyword>
<sequence>MRTLQLWLASAGLLTAGLLATACNSSTDTPAPDSLYLRMGGKAGIEGVADQMVANVGAETGTPNSLMLRSHKPMLDAITGVNGAAPTDPTRLTRLRNNVVDQFTAITGGPLPYTGQTMLAAHTNMKVTDAEYKVWRELLDNSLQKNNIGVKEKAEFTALIDAMKADVVGH</sequence>
<geneLocation type="plasmid" evidence="6 7">
    <name>unnamed5</name>
</geneLocation>
<name>A0ABY4GF83_9BACT</name>
<evidence type="ECO:0000256" key="3">
    <source>
        <dbReference type="ARBA" id="ARBA00022723"/>
    </source>
</evidence>
<keyword evidence="5" id="KW-0732">Signal</keyword>
<evidence type="ECO:0000313" key="7">
    <source>
        <dbReference type="Proteomes" id="UP000830401"/>
    </source>
</evidence>
<protein>
    <submittedName>
        <fullName evidence="6">Group 1 truncated hemoglobin</fullName>
    </submittedName>
</protein>
<organism evidence="6 7">
    <name type="scientific">Hymenobacter volaticus</name>
    <dbReference type="NCBI Taxonomy" id="2932254"/>
    <lineage>
        <taxon>Bacteria</taxon>
        <taxon>Pseudomonadati</taxon>
        <taxon>Bacteroidota</taxon>
        <taxon>Cytophagia</taxon>
        <taxon>Cytophagales</taxon>
        <taxon>Hymenobacteraceae</taxon>
        <taxon>Hymenobacter</taxon>
    </lineage>
</organism>
<dbReference type="SUPFAM" id="SSF46458">
    <property type="entry name" value="Globin-like"/>
    <property type="match status" value="1"/>
</dbReference>
<keyword evidence="7" id="KW-1185">Reference proteome</keyword>
<dbReference type="EMBL" id="CP095066">
    <property type="protein sequence ID" value="UOQ69488.1"/>
    <property type="molecule type" value="Genomic_DNA"/>
</dbReference>
<reference evidence="6" key="1">
    <citation type="submission" date="2022-04" db="EMBL/GenBank/DDBJ databases">
        <title>Hymenobacter sp. isolated from the air.</title>
        <authorList>
            <person name="Won M."/>
            <person name="Lee C.-M."/>
            <person name="Woen H.-Y."/>
            <person name="Kwon S.-W."/>
        </authorList>
    </citation>
    <scope>NUCLEOTIDE SEQUENCE</scope>
    <source>
        <strain evidence="6">5420S-77</strain>
        <plasmid evidence="6">unnamed5</plasmid>
    </source>
</reference>
<dbReference type="InterPro" id="IPR001486">
    <property type="entry name" value="Hemoglobin_trunc"/>
</dbReference>
<keyword evidence="4" id="KW-0408">Iron</keyword>
<dbReference type="Proteomes" id="UP000830401">
    <property type="component" value="Plasmid unnamed5"/>
</dbReference>
<keyword evidence="6" id="KW-0614">Plasmid</keyword>
<evidence type="ECO:0000313" key="6">
    <source>
        <dbReference type="EMBL" id="UOQ69488.1"/>
    </source>
</evidence>
<dbReference type="Pfam" id="PF01152">
    <property type="entry name" value="Bac_globin"/>
    <property type="match status" value="1"/>
</dbReference>
<feature type="signal peptide" evidence="5">
    <location>
        <begin position="1"/>
        <end position="22"/>
    </location>
</feature>
<proteinExistence type="predicted"/>
<gene>
    <name evidence="6" type="ORF">MUN86_28845</name>
</gene>
<evidence type="ECO:0000256" key="2">
    <source>
        <dbReference type="ARBA" id="ARBA00022617"/>
    </source>
</evidence>
<feature type="chain" id="PRO_5047508477" evidence="5">
    <location>
        <begin position="23"/>
        <end position="170"/>
    </location>
</feature>